<evidence type="ECO:0000313" key="2">
    <source>
        <dbReference type="EMBL" id="RKP24332.1"/>
    </source>
</evidence>
<accession>A0A4P9YXS0</accession>
<feature type="compositionally biased region" description="Basic and acidic residues" evidence="1">
    <location>
        <begin position="166"/>
        <end position="178"/>
    </location>
</feature>
<reference evidence="3" key="1">
    <citation type="journal article" date="2018" name="Nat. Microbiol.">
        <title>Leveraging single-cell genomics to expand the fungal tree of life.</title>
        <authorList>
            <person name="Ahrendt S.R."/>
            <person name="Quandt C.A."/>
            <person name="Ciobanu D."/>
            <person name="Clum A."/>
            <person name="Salamov A."/>
            <person name="Andreopoulos B."/>
            <person name="Cheng J.F."/>
            <person name="Woyke T."/>
            <person name="Pelin A."/>
            <person name="Henrissat B."/>
            <person name="Reynolds N.K."/>
            <person name="Benny G.L."/>
            <person name="Smith M.E."/>
            <person name="James T.Y."/>
            <person name="Grigoriev I.V."/>
        </authorList>
    </citation>
    <scope>NUCLEOTIDE SEQUENCE [LARGE SCALE GENOMIC DNA]</scope>
    <source>
        <strain evidence="3">Benny S71-1</strain>
    </source>
</reference>
<dbReference type="Pfam" id="PF11595">
    <property type="entry name" value="DUF3245"/>
    <property type="match status" value="1"/>
</dbReference>
<dbReference type="OrthoDB" id="5393235at2759"/>
<dbReference type="EMBL" id="KZ990295">
    <property type="protein sequence ID" value="RKP24332.1"/>
    <property type="molecule type" value="Genomic_DNA"/>
</dbReference>
<evidence type="ECO:0000313" key="3">
    <source>
        <dbReference type="Proteomes" id="UP000278143"/>
    </source>
</evidence>
<evidence type="ECO:0000256" key="1">
    <source>
        <dbReference type="SAM" id="MobiDB-lite"/>
    </source>
</evidence>
<protein>
    <submittedName>
        <fullName evidence="2">Uncharacterized protein</fullName>
    </submittedName>
</protein>
<dbReference type="InterPro" id="IPR021641">
    <property type="entry name" value="DUF3245"/>
</dbReference>
<gene>
    <name evidence="2" type="ORF">SYNPS1DRAFT_29899</name>
</gene>
<organism evidence="2 3">
    <name type="scientific">Syncephalis pseudoplumigaleata</name>
    <dbReference type="NCBI Taxonomy" id="1712513"/>
    <lineage>
        <taxon>Eukaryota</taxon>
        <taxon>Fungi</taxon>
        <taxon>Fungi incertae sedis</taxon>
        <taxon>Zoopagomycota</taxon>
        <taxon>Zoopagomycotina</taxon>
        <taxon>Zoopagomycetes</taxon>
        <taxon>Zoopagales</taxon>
        <taxon>Piptocephalidaceae</taxon>
        <taxon>Syncephalis</taxon>
    </lineage>
</organism>
<feature type="region of interest" description="Disordered" evidence="1">
    <location>
        <begin position="45"/>
        <end position="198"/>
    </location>
</feature>
<keyword evidence="3" id="KW-1185">Reference proteome</keyword>
<feature type="compositionally biased region" description="Low complexity" evidence="1">
    <location>
        <begin position="122"/>
        <end position="137"/>
    </location>
</feature>
<feature type="region of interest" description="Disordered" evidence="1">
    <location>
        <begin position="1"/>
        <end position="24"/>
    </location>
</feature>
<name>A0A4P9YXS0_9FUNG</name>
<proteinExistence type="predicted"/>
<feature type="compositionally biased region" description="Basic residues" evidence="1">
    <location>
        <begin position="186"/>
        <end position="198"/>
    </location>
</feature>
<sequence length="198" mass="21297">MATSSSSSTPRTDATPSDAPTDLDMLRTRLEVSVGMARSLVASWLPTEDDQHESATADHTAADNSGQNRDDGRMFAGMTARPPRLGLGAKYLSHRQATQAPAHKGMLSEDKLRRKLLGNQRSSGDSAASATKKSASARTGDKRTAVDDESDDEAEERKGASNSANRTDKRAATGHGHDMLNFYLGQKKKKKQKKSAKP</sequence>
<feature type="compositionally biased region" description="Polar residues" evidence="1">
    <location>
        <begin position="1"/>
        <end position="15"/>
    </location>
</feature>
<dbReference type="AlphaFoldDB" id="A0A4P9YXS0"/>
<dbReference type="Proteomes" id="UP000278143">
    <property type="component" value="Unassembled WGS sequence"/>
</dbReference>